<proteinExistence type="predicted"/>
<keyword evidence="1" id="KW-0472">Membrane</keyword>
<dbReference type="InterPro" id="IPR007065">
    <property type="entry name" value="HPP"/>
</dbReference>
<comment type="caution">
    <text evidence="3">The sequence shown here is derived from an EMBL/GenBank/DDBJ whole genome shotgun (WGS) entry which is preliminary data.</text>
</comment>
<keyword evidence="1" id="KW-0812">Transmembrane</keyword>
<accession>A0ABR3JTP2</accession>
<evidence type="ECO:0000313" key="4">
    <source>
        <dbReference type="Proteomes" id="UP001556367"/>
    </source>
</evidence>
<dbReference type="PANTHER" id="PTHR33741">
    <property type="entry name" value="TRANSMEMBRANE PROTEIN DDB_G0269096-RELATED"/>
    <property type="match status" value="1"/>
</dbReference>
<dbReference type="Proteomes" id="UP001556367">
    <property type="component" value="Unassembled WGS sequence"/>
</dbReference>
<sequence length="299" mass="32568">MPQQVQIPRLLARTGGNTLMQVHCDFADCVPMPNCSAFKKPGILEGRDSCSAPPFLLLIMPTGKLLPRLQTLCDDWVIPFIGIFGTLSVIQGVFRQIQYFTTLQIPTIIPSFVSISFYSCLEFATCPSLTYSFQGGSVATIFLDMSKPAAQPRALFIGHFIGALTGVTITTLVRAVATEVNLSQILWLAGSFGCTLTCAIMHATSTLHPPAMATTLLAAVNADIRNLSWYYLPMVVGTAMLTFSVAMLVNNVRRDKIYPAYWWKASQGTQATKPTATNNQEVKLEEAPSSVLQVPALPK</sequence>
<evidence type="ECO:0000256" key="1">
    <source>
        <dbReference type="SAM" id="Phobius"/>
    </source>
</evidence>
<evidence type="ECO:0000313" key="3">
    <source>
        <dbReference type="EMBL" id="KAL0959176.1"/>
    </source>
</evidence>
<feature type="domain" description="HPP transmembrane region" evidence="2">
    <location>
        <begin position="109"/>
        <end position="259"/>
    </location>
</feature>
<feature type="transmembrane region" description="Helical" evidence="1">
    <location>
        <begin position="185"/>
        <end position="208"/>
    </location>
</feature>
<name>A0ABR3JTP2_9AGAR</name>
<protein>
    <recommendedName>
        <fullName evidence="2">HPP transmembrane region domain-containing protein</fullName>
    </recommendedName>
</protein>
<evidence type="ECO:0000259" key="2">
    <source>
        <dbReference type="Pfam" id="PF04982"/>
    </source>
</evidence>
<reference evidence="4" key="1">
    <citation type="submission" date="2024-06" db="EMBL/GenBank/DDBJ databases">
        <title>Multi-omics analyses provide insights into the biosynthesis of the anticancer antibiotic pleurotin in Hohenbuehelia grisea.</title>
        <authorList>
            <person name="Weaver J.A."/>
            <person name="Alberti F."/>
        </authorList>
    </citation>
    <scope>NUCLEOTIDE SEQUENCE [LARGE SCALE GENOMIC DNA]</scope>
    <source>
        <strain evidence="4">T-177</strain>
    </source>
</reference>
<dbReference type="EMBL" id="JASNQZ010000003">
    <property type="protein sequence ID" value="KAL0959176.1"/>
    <property type="molecule type" value="Genomic_DNA"/>
</dbReference>
<gene>
    <name evidence="3" type="ORF">HGRIS_014457</name>
</gene>
<keyword evidence="4" id="KW-1185">Reference proteome</keyword>
<feature type="transmembrane region" description="Helical" evidence="1">
    <location>
        <begin position="228"/>
        <end position="249"/>
    </location>
</feature>
<dbReference type="InterPro" id="IPR058581">
    <property type="entry name" value="TM_HPP"/>
</dbReference>
<dbReference type="PANTHER" id="PTHR33741:SF5">
    <property type="entry name" value="TRANSMEMBRANE PROTEIN DDB_G0269096-RELATED"/>
    <property type="match status" value="1"/>
</dbReference>
<dbReference type="Pfam" id="PF04982">
    <property type="entry name" value="TM_HPP"/>
    <property type="match status" value="1"/>
</dbReference>
<organism evidence="3 4">
    <name type="scientific">Hohenbuehelia grisea</name>
    <dbReference type="NCBI Taxonomy" id="104357"/>
    <lineage>
        <taxon>Eukaryota</taxon>
        <taxon>Fungi</taxon>
        <taxon>Dikarya</taxon>
        <taxon>Basidiomycota</taxon>
        <taxon>Agaricomycotina</taxon>
        <taxon>Agaricomycetes</taxon>
        <taxon>Agaricomycetidae</taxon>
        <taxon>Agaricales</taxon>
        <taxon>Pleurotineae</taxon>
        <taxon>Pleurotaceae</taxon>
        <taxon>Hohenbuehelia</taxon>
    </lineage>
</organism>
<feature type="transmembrane region" description="Helical" evidence="1">
    <location>
        <begin position="154"/>
        <end position="173"/>
    </location>
</feature>
<keyword evidence="1" id="KW-1133">Transmembrane helix</keyword>